<dbReference type="AlphaFoldDB" id="A0A8S2S6V3"/>
<feature type="non-terminal residue" evidence="3">
    <location>
        <position position="1"/>
    </location>
</feature>
<organism evidence="3 4">
    <name type="scientific">Didymodactylos carnosus</name>
    <dbReference type="NCBI Taxonomy" id="1234261"/>
    <lineage>
        <taxon>Eukaryota</taxon>
        <taxon>Metazoa</taxon>
        <taxon>Spiralia</taxon>
        <taxon>Gnathifera</taxon>
        <taxon>Rotifera</taxon>
        <taxon>Eurotatoria</taxon>
        <taxon>Bdelloidea</taxon>
        <taxon>Philodinida</taxon>
        <taxon>Philodinidae</taxon>
        <taxon>Didymodactylos</taxon>
    </lineage>
</organism>
<dbReference type="EMBL" id="CAJOBA010048249">
    <property type="protein sequence ID" value="CAF4210475.1"/>
    <property type="molecule type" value="Genomic_DNA"/>
</dbReference>
<dbReference type="Proteomes" id="UP000677228">
    <property type="component" value="Unassembled WGS sequence"/>
</dbReference>
<feature type="compositionally biased region" description="Acidic residues" evidence="1">
    <location>
        <begin position="188"/>
        <end position="200"/>
    </location>
</feature>
<gene>
    <name evidence="2" type="ORF">OVA965_LOCUS33147</name>
    <name evidence="3" type="ORF">TMI583_LOCUS34027</name>
</gene>
<accession>A0A8S2S6V3</accession>
<dbReference type="Proteomes" id="UP000682733">
    <property type="component" value="Unassembled WGS sequence"/>
</dbReference>
<feature type="region of interest" description="Disordered" evidence="1">
    <location>
        <begin position="152"/>
        <end position="211"/>
    </location>
</feature>
<evidence type="ECO:0000313" key="2">
    <source>
        <dbReference type="EMBL" id="CAF1404335.1"/>
    </source>
</evidence>
<dbReference type="EMBL" id="CAJNOK010026515">
    <property type="protein sequence ID" value="CAF1404335.1"/>
    <property type="molecule type" value="Genomic_DNA"/>
</dbReference>
<feature type="region of interest" description="Disordered" evidence="1">
    <location>
        <begin position="68"/>
        <end position="132"/>
    </location>
</feature>
<comment type="caution">
    <text evidence="3">The sequence shown here is derived from an EMBL/GenBank/DDBJ whole genome shotgun (WGS) entry which is preliminary data.</text>
</comment>
<evidence type="ECO:0000313" key="3">
    <source>
        <dbReference type="EMBL" id="CAF4210475.1"/>
    </source>
</evidence>
<sequence>TMPIRTINVRIDTFFTGTEAQCDKNLKARRSATQQPATTAKTAVATAESLPQSTQTAFDVVTAAAKTKRGAPVPTVPSENDKAESNDTTATEKEKSSSHSHVVADSNKNPVNQGASGSVDPSLPVQQSKEKSISELDINELIDFFESIYDDESRKEQETTTTADLVQREGNGDEEEQEVVDVSQHDDENQDGSDFDDPDAENVTPTVADKNNKERTRFLKLQQKCVHLENRVTKLVAENDQMLLPPTGSLPWFETVCHQMRGNPVAECYSKCCDEIGMPISTLRSLVVEKSAKGTARSIVRNLFSKNELASLHRNFARQVNSSDLGGLANKRLFMDAINNCFRVAKHARNKRVLGESFNEANLDDAMEQKKIRQ</sequence>
<evidence type="ECO:0000313" key="4">
    <source>
        <dbReference type="Proteomes" id="UP000682733"/>
    </source>
</evidence>
<evidence type="ECO:0000256" key="1">
    <source>
        <dbReference type="SAM" id="MobiDB-lite"/>
    </source>
</evidence>
<feature type="compositionally biased region" description="Polar residues" evidence="1">
    <location>
        <begin position="106"/>
        <end position="116"/>
    </location>
</feature>
<protein>
    <submittedName>
        <fullName evidence="3">Uncharacterized protein</fullName>
    </submittedName>
</protein>
<feature type="compositionally biased region" description="Basic and acidic residues" evidence="1">
    <location>
        <begin position="79"/>
        <end position="97"/>
    </location>
</feature>
<reference evidence="3" key="1">
    <citation type="submission" date="2021-02" db="EMBL/GenBank/DDBJ databases">
        <authorList>
            <person name="Nowell W R."/>
        </authorList>
    </citation>
    <scope>NUCLEOTIDE SEQUENCE</scope>
</reference>
<proteinExistence type="predicted"/>
<name>A0A8S2S6V3_9BILA</name>